<keyword evidence="3" id="KW-1185">Reference proteome</keyword>
<protein>
    <submittedName>
        <fullName evidence="2">16437_t:CDS:1</fullName>
    </submittedName>
</protein>
<dbReference type="EMBL" id="CAJVQA010011579">
    <property type="protein sequence ID" value="CAG8708734.1"/>
    <property type="molecule type" value="Genomic_DNA"/>
</dbReference>
<dbReference type="Proteomes" id="UP000789759">
    <property type="component" value="Unassembled WGS sequence"/>
</dbReference>
<name>A0A9N9N7R2_9GLOM</name>
<organism evidence="2 3">
    <name type="scientific">Cetraspora pellucida</name>
    <dbReference type="NCBI Taxonomy" id="1433469"/>
    <lineage>
        <taxon>Eukaryota</taxon>
        <taxon>Fungi</taxon>
        <taxon>Fungi incertae sedis</taxon>
        <taxon>Mucoromycota</taxon>
        <taxon>Glomeromycotina</taxon>
        <taxon>Glomeromycetes</taxon>
        <taxon>Diversisporales</taxon>
        <taxon>Gigasporaceae</taxon>
        <taxon>Cetraspora</taxon>
    </lineage>
</organism>
<evidence type="ECO:0000313" key="3">
    <source>
        <dbReference type="Proteomes" id="UP000789759"/>
    </source>
</evidence>
<keyword evidence="1" id="KW-0812">Transmembrane</keyword>
<keyword evidence="1" id="KW-0472">Membrane</keyword>
<keyword evidence="1" id="KW-1133">Transmembrane helix</keyword>
<evidence type="ECO:0000313" key="2">
    <source>
        <dbReference type="EMBL" id="CAG8708734.1"/>
    </source>
</evidence>
<comment type="caution">
    <text evidence="2">The sequence shown here is derived from an EMBL/GenBank/DDBJ whole genome shotgun (WGS) entry which is preliminary data.</text>
</comment>
<feature type="transmembrane region" description="Helical" evidence="1">
    <location>
        <begin position="280"/>
        <end position="303"/>
    </location>
</feature>
<reference evidence="2" key="1">
    <citation type="submission" date="2021-06" db="EMBL/GenBank/DDBJ databases">
        <authorList>
            <person name="Kallberg Y."/>
            <person name="Tangrot J."/>
            <person name="Rosling A."/>
        </authorList>
    </citation>
    <scope>NUCLEOTIDE SEQUENCE</scope>
    <source>
        <strain evidence="2">FL966</strain>
    </source>
</reference>
<sequence>MHNCSESGCNRYFNHHFSVHNHLKIYNNTIGNLFQEIVIAKDNGFLFNNSKDIELEIENNIIDKITNRLEFSYSKEINNEDNEMNYEIDKGVEVDEIKETNKLEISYSKEINNETNEIDEIDEANNDDIKIDEINNKDAIDEIGEPECRLFEVKLPLVFESLDVGSANSENMPNFPSEEFAYNNIILSTLIQQASEILLAFEHFFLSLNKFFDLYEDLTEDMVTGDTIIKWYSYTNRAASKDYIRTISNYYNESSFSDVSISIDESKEFRTDNGTCFCKILLLITVIIENYFTSFNFVLVQWYDF</sequence>
<dbReference type="AlphaFoldDB" id="A0A9N9N7R2"/>
<proteinExistence type="predicted"/>
<gene>
    <name evidence="2" type="ORF">CPELLU_LOCUS12210</name>
</gene>
<evidence type="ECO:0000256" key="1">
    <source>
        <dbReference type="SAM" id="Phobius"/>
    </source>
</evidence>
<dbReference type="OrthoDB" id="2383838at2759"/>
<accession>A0A9N9N7R2</accession>